<proteinExistence type="predicted"/>
<dbReference type="EMBL" id="VSRR010001466">
    <property type="protein sequence ID" value="MPC25459.1"/>
    <property type="molecule type" value="Genomic_DNA"/>
</dbReference>
<feature type="region of interest" description="Disordered" evidence="1">
    <location>
        <begin position="284"/>
        <end position="325"/>
    </location>
</feature>
<dbReference type="AlphaFoldDB" id="A0A5B7DWJ5"/>
<comment type="caution">
    <text evidence="2">The sequence shown here is derived from an EMBL/GenBank/DDBJ whole genome shotgun (WGS) entry which is preliminary data.</text>
</comment>
<feature type="compositionally biased region" description="Low complexity" evidence="1">
    <location>
        <begin position="313"/>
        <end position="324"/>
    </location>
</feature>
<evidence type="ECO:0000313" key="3">
    <source>
        <dbReference type="Proteomes" id="UP000324222"/>
    </source>
</evidence>
<organism evidence="2 3">
    <name type="scientific">Portunus trituberculatus</name>
    <name type="common">Swimming crab</name>
    <name type="synonym">Neptunus trituberculatus</name>
    <dbReference type="NCBI Taxonomy" id="210409"/>
    <lineage>
        <taxon>Eukaryota</taxon>
        <taxon>Metazoa</taxon>
        <taxon>Ecdysozoa</taxon>
        <taxon>Arthropoda</taxon>
        <taxon>Crustacea</taxon>
        <taxon>Multicrustacea</taxon>
        <taxon>Malacostraca</taxon>
        <taxon>Eumalacostraca</taxon>
        <taxon>Eucarida</taxon>
        <taxon>Decapoda</taxon>
        <taxon>Pleocyemata</taxon>
        <taxon>Brachyura</taxon>
        <taxon>Eubrachyura</taxon>
        <taxon>Portunoidea</taxon>
        <taxon>Portunidae</taxon>
        <taxon>Portuninae</taxon>
        <taxon>Portunus</taxon>
    </lineage>
</organism>
<feature type="region of interest" description="Disordered" evidence="1">
    <location>
        <begin position="360"/>
        <end position="408"/>
    </location>
</feature>
<dbReference type="PANTHER" id="PTHR21579:SF20">
    <property type="entry name" value="PROTEIN TINCAR"/>
    <property type="match status" value="1"/>
</dbReference>
<keyword evidence="3" id="KW-1185">Reference proteome</keyword>
<feature type="region of interest" description="Disordered" evidence="1">
    <location>
        <begin position="455"/>
        <end position="474"/>
    </location>
</feature>
<accession>A0A5B7DWJ5</accession>
<dbReference type="Proteomes" id="UP000324222">
    <property type="component" value="Unassembled WGS sequence"/>
</dbReference>
<feature type="region of interest" description="Disordered" evidence="1">
    <location>
        <begin position="194"/>
        <end position="272"/>
    </location>
</feature>
<name>A0A5B7DWJ5_PORTR</name>
<dbReference type="OrthoDB" id="10033661at2759"/>
<feature type="compositionally biased region" description="Polar residues" evidence="1">
    <location>
        <begin position="226"/>
        <end position="238"/>
    </location>
</feature>
<feature type="region of interest" description="Disordered" evidence="1">
    <location>
        <begin position="93"/>
        <end position="149"/>
    </location>
</feature>
<feature type="compositionally biased region" description="Low complexity" evidence="1">
    <location>
        <begin position="248"/>
        <end position="257"/>
    </location>
</feature>
<protein>
    <submittedName>
        <fullName evidence="2">Uncharacterized protein</fullName>
    </submittedName>
</protein>
<feature type="compositionally biased region" description="Basic and acidic residues" evidence="1">
    <location>
        <begin position="127"/>
        <end position="137"/>
    </location>
</feature>
<sequence length="474" mass="50669">MVKSKWIFKLRVTVARACVSSARSIKLVNDVELVNSEGPRGGQAAAPLLVVGAGKAYAITDAAPKKTIMGVVQKTHQEKRARGQEEEIYWLRPSKPTHSHPKPMSPRTKVTFDERNLLTSPKKGRGRSGERPQEATYRRVTTLSDSEDEAGDYALLQETVTSHGGAAARAPQDPRYVDRQQILAYRRAMEERLANTGSPAAVPDYEDADHLHTQSPQAAHHLDTQGPMTPRSTRSTDSGVVPEEQSQRSDSVSTSSSNTPPEHSEESGVHSGATDLIRHRSNSVDDLTQLPPDPNLLPLSPKSVSLQRPPLTSSPGSPYGYSSGRTISPGPGALLYPAAESTVKSQGVYGQLGRTAVRVGSHSPQGIYGRTTGSLPGPNRLPQAPQIPLPPIPQGSLSYGPSHQSSLQDIYGRTTGQKIYGSTVESGAACGPSSARHSMGRSVSLRAASGAVAKYNTSRDLPHSSQGSCYKTNV</sequence>
<reference evidence="2 3" key="1">
    <citation type="submission" date="2019-05" db="EMBL/GenBank/DDBJ databases">
        <title>Another draft genome of Portunus trituberculatus and its Hox gene families provides insights of decapod evolution.</title>
        <authorList>
            <person name="Jeong J.-H."/>
            <person name="Song I."/>
            <person name="Kim S."/>
            <person name="Choi T."/>
            <person name="Kim D."/>
            <person name="Ryu S."/>
            <person name="Kim W."/>
        </authorList>
    </citation>
    <scope>NUCLEOTIDE SEQUENCE [LARGE SCALE GENOMIC DNA]</scope>
    <source>
        <tissue evidence="2">Muscle</tissue>
    </source>
</reference>
<feature type="compositionally biased region" description="Polar residues" evidence="1">
    <location>
        <begin position="395"/>
        <end position="408"/>
    </location>
</feature>
<evidence type="ECO:0000313" key="2">
    <source>
        <dbReference type="EMBL" id="MPC25459.1"/>
    </source>
</evidence>
<feature type="compositionally biased region" description="Low complexity" evidence="1">
    <location>
        <begin position="285"/>
        <end position="301"/>
    </location>
</feature>
<dbReference type="InterPro" id="IPR053291">
    <property type="entry name" value="Ommatidial_diff-associated"/>
</dbReference>
<gene>
    <name evidence="2" type="ORF">E2C01_018574</name>
</gene>
<dbReference type="PANTHER" id="PTHR21579">
    <property type="entry name" value="PROTEIN TINCAR"/>
    <property type="match status" value="1"/>
</dbReference>
<evidence type="ECO:0000256" key="1">
    <source>
        <dbReference type="SAM" id="MobiDB-lite"/>
    </source>
</evidence>